<feature type="region of interest" description="Disordered" evidence="1">
    <location>
        <begin position="1"/>
        <end position="123"/>
    </location>
</feature>
<name>A0A9D4SGP7_DERFA</name>
<dbReference type="AlphaFoldDB" id="A0A9D4SGP7"/>
<feature type="compositionally biased region" description="Low complexity" evidence="1">
    <location>
        <begin position="58"/>
        <end position="84"/>
    </location>
</feature>
<reference evidence="2" key="1">
    <citation type="submission" date="2020-06" db="EMBL/GenBank/DDBJ databases">
        <authorList>
            <person name="Ji K."/>
            <person name="Li J."/>
        </authorList>
    </citation>
    <scope>NUCLEOTIDE SEQUENCE</scope>
    <source>
        <strain evidence="2">JKM2019</strain>
        <tissue evidence="2">Whole body</tissue>
    </source>
</reference>
<feature type="compositionally biased region" description="Gly residues" evidence="1">
    <location>
        <begin position="7"/>
        <end position="17"/>
    </location>
</feature>
<dbReference type="PROSITE" id="PS51257">
    <property type="entry name" value="PROKAR_LIPOPROTEIN"/>
    <property type="match status" value="1"/>
</dbReference>
<gene>
    <name evidence="2" type="ORF">HUG17_7887</name>
</gene>
<protein>
    <submittedName>
        <fullName evidence="2">Uncharacterized protein</fullName>
    </submittedName>
</protein>
<accession>A0A9D4SGP7</accession>
<organism evidence="2">
    <name type="scientific">Dermatophagoides farinae</name>
    <name type="common">American house dust mite</name>
    <dbReference type="NCBI Taxonomy" id="6954"/>
    <lineage>
        <taxon>Eukaryota</taxon>
        <taxon>Metazoa</taxon>
        <taxon>Ecdysozoa</taxon>
        <taxon>Arthropoda</taxon>
        <taxon>Chelicerata</taxon>
        <taxon>Arachnida</taxon>
        <taxon>Acari</taxon>
        <taxon>Acariformes</taxon>
        <taxon>Sarcoptiformes</taxon>
        <taxon>Astigmata</taxon>
        <taxon>Psoroptidia</taxon>
        <taxon>Analgoidea</taxon>
        <taxon>Pyroglyphidae</taxon>
        <taxon>Dermatophagoidinae</taxon>
        <taxon>Dermatophagoides</taxon>
    </lineage>
</organism>
<evidence type="ECO:0000313" key="2">
    <source>
        <dbReference type="EMBL" id="KAH7640420.1"/>
    </source>
</evidence>
<feature type="compositionally biased region" description="Polar residues" evidence="1">
    <location>
        <begin position="95"/>
        <end position="105"/>
    </location>
</feature>
<feature type="compositionally biased region" description="Polar residues" evidence="1">
    <location>
        <begin position="34"/>
        <end position="57"/>
    </location>
</feature>
<comment type="caution">
    <text evidence="2">The sequence shown here is derived from an EMBL/GenBank/DDBJ whole genome shotgun (WGS) entry which is preliminary data.</text>
</comment>
<evidence type="ECO:0000256" key="1">
    <source>
        <dbReference type="SAM" id="MobiDB-lite"/>
    </source>
</evidence>
<reference evidence="2" key="2">
    <citation type="journal article" date="2021" name="World Allergy Organ. J.">
        <title>Chromosome-level assembly of Dermatophagoides farinae genome and transcriptome reveals two novel allergens Der f 37 and Der f 39.</title>
        <authorList>
            <person name="Chen J."/>
            <person name="Cai Z."/>
            <person name="Fan D."/>
            <person name="Hu J."/>
            <person name="Hou Y."/>
            <person name="He Y."/>
            <person name="Zhang Z."/>
            <person name="Zhao Z."/>
            <person name="Gao P."/>
            <person name="Hu W."/>
            <person name="Sun J."/>
            <person name="Li J."/>
            <person name="Ji K."/>
        </authorList>
    </citation>
    <scope>NUCLEOTIDE SEQUENCE</scope>
    <source>
        <strain evidence="2">JKM2019</strain>
    </source>
</reference>
<sequence>MSKTSVGSGGGGGGGQQGPSSVSSSCSAPHTPLDSLQASINSQSDPSSITTNSGIQRPTNVSTPSSVSFTNNNNTNSAPSTPASMIQGGGCPPSVGSQNNDNLSMTPMIGSPSLNQLTPTVPIHPQHQHNQIYYHHHH</sequence>
<proteinExistence type="predicted"/>
<dbReference type="EMBL" id="SDOV01000005">
    <property type="protein sequence ID" value="KAH7640420.1"/>
    <property type="molecule type" value="Genomic_DNA"/>
</dbReference>
<dbReference type="Proteomes" id="UP000828236">
    <property type="component" value="Unassembled WGS sequence"/>
</dbReference>